<dbReference type="Gene3D" id="3.30.70.330">
    <property type="match status" value="1"/>
</dbReference>
<feature type="domain" description="RRM" evidence="5">
    <location>
        <begin position="485"/>
        <end position="557"/>
    </location>
</feature>
<feature type="compositionally biased region" description="Low complexity" evidence="4">
    <location>
        <begin position="868"/>
        <end position="879"/>
    </location>
</feature>
<evidence type="ECO:0000313" key="8">
    <source>
        <dbReference type="Proteomes" id="UP001187471"/>
    </source>
</evidence>
<feature type="compositionally biased region" description="Basic and acidic residues" evidence="4">
    <location>
        <begin position="41"/>
        <end position="51"/>
    </location>
</feature>
<feature type="region of interest" description="Disordered" evidence="4">
    <location>
        <begin position="862"/>
        <end position="938"/>
    </location>
</feature>
<protein>
    <recommendedName>
        <fullName evidence="9">Zinc finger CCCH domain-containing protein 41</fullName>
    </recommendedName>
</protein>
<feature type="compositionally biased region" description="Basic and acidic residues" evidence="4">
    <location>
        <begin position="413"/>
        <end position="440"/>
    </location>
</feature>
<feature type="compositionally biased region" description="Polar residues" evidence="4">
    <location>
        <begin position="339"/>
        <end position="350"/>
    </location>
</feature>
<accession>A0AA88UTW2</accession>
<dbReference type="CDD" id="cd12257">
    <property type="entry name" value="RRM1_RBM26_like"/>
    <property type="match status" value="1"/>
</dbReference>
<evidence type="ECO:0000256" key="1">
    <source>
        <dbReference type="ARBA" id="ARBA00022884"/>
    </source>
</evidence>
<reference evidence="7" key="1">
    <citation type="submission" date="2022-12" db="EMBL/GenBank/DDBJ databases">
        <title>Draft genome assemblies for two species of Escallonia (Escalloniales).</title>
        <authorList>
            <person name="Chanderbali A."/>
            <person name="Dervinis C."/>
            <person name="Anghel I."/>
            <person name="Soltis D."/>
            <person name="Soltis P."/>
            <person name="Zapata F."/>
        </authorList>
    </citation>
    <scope>NUCLEOTIDE SEQUENCE</scope>
    <source>
        <strain evidence="7">UCBG92.1500</strain>
        <tissue evidence="7">Leaf</tissue>
    </source>
</reference>
<name>A0AA88UTW2_9ASTE</name>
<evidence type="ECO:0000256" key="3">
    <source>
        <dbReference type="PROSITE-ProRule" id="PRU00723"/>
    </source>
</evidence>
<keyword evidence="8" id="KW-1185">Reference proteome</keyword>
<gene>
    <name evidence="7" type="ORF">RJ640_029460</name>
</gene>
<feature type="zinc finger region" description="C3H1-type" evidence="3">
    <location>
        <begin position="223"/>
        <end position="251"/>
    </location>
</feature>
<dbReference type="PANTHER" id="PTHR14398">
    <property type="entry name" value="RNA RECOGNITION RRM/RNP DOMAIN"/>
    <property type="match status" value="1"/>
</dbReference>
<dbReference type="FunFam" id="3.30.70.330:FF:000719">
    <property type="entry name" value="Predicted protein"/>
    <property type="match status" value="1"/>
</dbReference>
<feature type="region of interest" description="Disordered" evidence="4">
    <location>
        <begin position="609"/>
        <end position="635"/>
    </location>
</feature>
<dbReference type="SMART" id="SM00360">
    <property type="entry name" value="RRM"/>
    <property type="match status" value="1"/>
</dbReference>
<dbReference type="InterPro" id="IPR035979">
    <property type="entry name" value="RBD_domain_sf"/>
</dbReference>
<dbReference type="PROSITE" id="PS50103">
    <property type="entry name" value="ZF_C3H1"/>
    <property type="match status" value="1"/>
</dbReference>
<dbReference type="Pfam" id="PF00076">
    <property type="entry name" value="RRM_1"/>
    <property type="match status" value="1"/>
</dbReference>
<dbReference type="SUPFAM" id="SSF54928">
    <property type="entry name" value="RNA-binding domain, RBD"/>
    <property type="match status" value="1"/>
</dbReference>
<feature type="compositionally biased region" description="Polar residues" evidence="4">
    <location>
        <begin position="892"/>
        <end position="903"/>
    </location>
</feature>
<evidence type="ECO:0000313" key="7">
    <source>
        <dbReference type="EMBL" id="KAK2994501.1"/>
    </source>
</evidence>
<feature type="region of interest" description="Disordered" evidence="4">
    <location>
        <begin position="1"/>
        <end position="74"/>
    </location>
</feature>
<evidence type="ECO:0000259" key="5">
    <source>
        <dbReference type="PROSITE" id="PS50102"/>
    </source>
</evidence>
<sequence>MELKVSSPERRFSPADSDPEENEISDDEDDDRNHKHRRREARSQSFERDSLEQVLTRPYRKRNKPFENGHSYGEANSQSREIWRNYNNTSLEKDISSRFERRRPGLAPLSQAPSDMNQRVRMNQFFSGDPGLGRGRGRESGSWSQFDSRFSSVDIASQMAHQGPVPSSLFAGRGMPNISNAQSASWSSFGLVPGRPNGSMDTLHSLGLQSTIRPPMNPSLNLGLSRQRCRDFEERGFCLRGDMCPMEHGVNRIVVEDVQSLSQFNLPVSLPSAHLLGAPSGPATLPAMSAPSSTLMNSKVLHSKSSKPGVGDGGLGPNGAFIGSAVPGGADVYDPDQPLWTNDRSESSTPLLALKPSKVDDSDSLLDADPSGDHRGGFCEGSDNERAVTSTGTAAGSQNTGFSMWGRMGASKNRSDMREKIDSSLSSSKDDVGNNIKEDQEPPNNVQGAARQGKRVHVGGIVTQSVDPSPNTGRINRKPSQKAQRTLFVNGIPQKNNKREALLSHFWKFGEVIDIYIPLNSERAFVQFSKREEAEAALKAPDAVMGNRFIKLWWANRDSIPDDGNSTVNSAPVAPHGVTADSVPLSPSVANNGKDSLHSAVLKGTMRPASAAHLSASDQPKPVVANGPKAPPPSQKKLESLEFLKEELRKKQEMLDQKRSDFRRQLDKLEKQASGLKNDVASEQVAKRQKVGTGVDGVRAATTVLIDSGTVVASPQAEVMADSSKPATSVVPQTPKTNAMVALLEPSSLKPSIRPLAPAGAPFVINRFKLDNRPTAFKILPPLPPGLANVAALKEHFTTFSDFSSADLEVLESEEGDDDSVMAKSSARISFTTRRSAEKAFSSGNCWKGHNLQFMWLTTSNSSKDMGSRGIPSSSSKGSSDAEAQPPEEFASTVSQKSATSGEGESEILERREGAERGELDEDLQSSSTARSPEKQSP</sequence>
<feature type="compositionally biased region" description="Polar residues" evidence="4">
    <location>
        <begin position="462"/>
        <end position="474"/>
    </location>
</feature>
<dbReference type="GO" id="GO:0003723">
    <property type="term" value="F:RNA binding"/>
    <property type="evidence" value="ECO:0007669"/>
    <property type="project" value="UniProtKB-UniRule"/>
</dbReference>
<feature type="compositionally biased region" description="Acidic residues" evidence="4">
    <location>
        <begin position="17"/>
        <end position="30"/>
    </location>
</feature>
<dbReference type="GO" id="GO:0005634">
    <property type="term" value="C:nucleus"/>
    <property type="evidence" value="ECO:0007669"/>
    <property type="project" value="TreeGrafter"/>
</dbReference>
<organism evidence="7 8">
    <name type="scientific">Escallonia rubra</name>
    <dbReference type="NCBI Taxonomy" id="112253"/>
    <lineage>
        <taxon>Eukaryota</taxon>
        <taxon>Viridiplantae</taxon>
        <taxon>Streptophyta</taxon>
        <taxon>Embryophyta</taxon>
        <taxon>Tracheophyta</taxon>
        <taxon>Spermatophyta</taxon>
        <taxon>Magnoliopsida</taxon>
        <taxon>eudicotyledons</taxon>
        <taxon>Gunneridae</taxon>
        <taxon>Pentapetalae</taxon>
        <taxon>asterids</taxon>
        <taxon>campanulids</taxon>
        <taxon>Escalloniales</taxon>
        <taxon>Escalloniaceae</taxon>
        <taxon>Escallonia</taxon>
    </lineage>
</organism>
<evidence type="ECO:0000256" key="4">
    <source>
        <dbReference type="SAM" id="MobiDB-lite"/>
    </source>
</evidence>
<evidence type="ECO:0000259" key="6">
    <source>
        <dbReference type="PROSITE" id="PS50103"/>
    </source>
</evidence>
<feature type="domain" description="C3H1-type" evidence="6">
    <location>
        <begin position="223"/>
        <end position="251"/>
    </location>
</feature>
<keyword evidence="3" id="KW-0862">Zinc</keyword>
<feature type="region of interest" description="Disordered" evidence="4">
    <location>
        <begin position="565"/>
        <end position="586"/>
    </location>
</feature>
<dbReference type="InterPro" id="IPR045137">
    <property type="entry name" value="RBM26/27"/>
</dbReference>
<dbReference type="Proteomes" id="UP001187471">
    <property type="component" value="Unassembled WGS sequence"/>
</dbReference>
<dbReference type="InterPro" id="IPR000504">
    <property type="entry name" value="RRM_dom"/>
</dbReference>
<evidence type="ECO:0008006" key="9">
    <source>
        <dbReference type="Google" id="ProtNLM"/>
    </source>
</evidence>
<keyword evidence="1 2" id="KW-0694">RNA-binding</keyword>
<comment type="caution">
    <text evidence="7">The sequence shown here is derived from an EMBL/GenBank/DDBJ whole genome shotgun (WGS) entry which is preliminary data.</text>
</comment>
<dbReference type="PROSITE" id="PS50102">
    <property type="entry name" value="RRM"/>
    <property type="match status" value="1"/>
</dbReference>
<feature type="compositionally biased region" description="Basic and acidic residues" evidence="4">
    <location>
        <begin position="1"/>
        <end position="13"/>
    </location>
</feature>
<dbReference type="EMBL" id="JAVXUO010000199">
    <property type="protein sequence ID" value="KAK2994501.1"/>
    <property type="molecule type" value="Genomic_DNA"/>
</dbReference>
<feature type="compositionally biased region" description="Polar residues" evidence="4">
    <location>
        <begin position="387"/>
        <end position="402"/>
    </location>
</feature>
<dbReference type="InterPro" id="IPR012677">
    <property type="entry name" value="Nucleotide-bd_a/b_plait_sf"/>
</dbReference>
<proteinExistence type="predicted"/>
<evidence type="ECO:0000256" key="2">
    <source>
        <dbReference type="PROSITE-ProRule" id="PRU00176"/>
    </source>
</evidence>
<keyword evidence="3" id="KW-0863">Zinc-finger</keyword>
<feature type="compositionally biased region" description="Basic and acidic residues" evidence="4">
    <location>
        <begin position="908"/>
        <end position="918"/>
    </location>
</feature>
<dbReference type="SMART" id="SM00356">
    <property type="entry name" value="ZnF_C3H1"/>
    <property type="match status" value="1"/>
</dbReference>
<feature type="region of interest" description="Disordered" evidence="4">
    <location>
        <begin position="333"/>
        <end position="482"/>
    </location>
</feature>
<dbReference type="PANTHER" id="PTHR14398:SF0">
    <property type="entry name" value="ZINC FINGER PROTEIN SWM"/>
    <property type="match status" value="1"/>
</dbReference>
<keyword evidence="3" id="KW-0479">Metal-binding</keyword>
<dbReference type="InterPro" id="IPR000571">
    <property type="entry name" value="Znf_CCCH"/>
</dbReference>
<dbReference type="GO" id="GO:0008270">
    <property type="term" value="F:zinc ion binding"/>
    <property type="evidence" value="ECO:0007669"/>
    <property type="project" value="UniProtKB-KW"/>
</dbReference>
<dbReference type="AlphaFoldDB" id="A0AA88UTW2"/>